<feature type="domain" description="Major facilitator superfamily (MFS) profile" evidence="7">
    <location>
        <begin position="9"/>
        <end position="422"/>
    </location>
</feature>
<feature type="transmembrane region" description="Helical" evidence="6">
    <location>
        <begin position="369"/>
        <end position="390"/>
    </location>
</feature>
<dbReference type="PANTHER" id="PTHR12778:SF9">
    <property type="entry name" value="ACETYL-COENZYME A TRANSPORTER 1"/>
    <property type="match status" value="1"/>
</dbReference>
<evidence type="ECO:0000256" key="1">
    <source>
        <dbReference type="ARBA" id="ARBA00004141"/>
    </source>
</evidence>
<feature type="transmembrane region" description="Helical" evidence="6">
    <location>
        <begin position="331"/>
        <end position="357"/>
    </location>
</feature>
<comment type="caution">
    <text evidence="8">The sequence shown here is derived from an EMBL/GenBank/DDBJ whole genome shotgun (WGS) entry which is preliminary data.</text>
</comment>
<dbReference type="STRING" id="1907941.BKE30_07025"/>
<evidence type="ECO:0000259" key="7">
    <source>
        <dbReference type="PROSITE" id="PS50850"/>
    </source>
</evidence>
<keyword evidence="2 6" id="KW-0812">Transmembrane</keyword>
<feature type="compositionally biased region" description="Polar residues" evidence="5">
    <location>
        <begin position="209"/>
        <end position="218"/>
    </location>
</feature>
<feature type="transmembrane region" description="Helical" evidence="6">
    <location>
        <begin position="304"/>
        <end position="325"/>
    </location>
</feature>
<dbReference type="Proteomes" id="UP000192132">
    <property type="component" value="Unassembled WGS sequence"/>
</dbReference>
<evidence type="ECO:0000256" key="4">
    <source>
        <dbReference type="ARBA" id="ARBA00023136"/>
    </source>
</evidence>
<dbReference type="OrthoDB" id="9787815at2"/>
<dbReference type="GO" id="GO:0016020">
    <property type="term" value="C:membrane"/>
    <property type="evidence" value="ECO:0007669"/>
    <property type="project" value="UniProtKB-SubCell"/>
</dbReference>
<dbReference type="Gene3D" id="1.20.1250.20">
    <property type="entry name" value="MFS general substrate transporter like domains"/>
    <property type="match status" value="1"/>
</dbReference>
<dbReference type="RefSeq" id="WP_076877910.1">
    <property type="nucleotide sequence ID" value="NZ_MLCN01000017.1"/>
</dbReference>
<dbReference type="AlphaFoldDB" id="A0A1S8CUZ7"/>
<feature type="compositionally biased region" description="Basic and acidic residues" evidence="5">
    <location>
        <begin position="198"/>
        <end position="208"/>
    </location>
</feature>
<evidence type="ECO:0000256" key="5">
    <source>
        <dbReference type="SAM" id="MobiDB-lite"/>
    </source>
</evidence>
<keyword evidence="4 6" id="KW-0472">Membrane</keyword>
<feature type="transmembrane region" description="Helical" evidence="6">
    <location>
        <begin position="77"/>
        <end position="97"/>
    </location>
</feature>
<gene>
    <name evidence="8" type="ORF">BKE30_07025</name>
</gene>
<comment type="subcellular location">
    <subcellularLocation>
        <location evidence="1">Membrane</location>
        <topology evidence="1">Multi-pass membrane protein</topology>
    </subcellularLocation>
</comment>
<dbReference type="SUPFAM" id="SSF103473">
    <property type="entry name" value="MFS general substrate transporter"/>
    <property type="match status" value="1"/>
</dbReference>
<reference evidence="8 9" key="1">
    <citation type="submission" date="2016-10" db="EMBL/GenBank/DDBJ databases">
        <title>Draft Genome sequence of Alkanindiges sp. strain H1.</title>
        <authorList>
            <person name="Subhash Y."/>
            <person name="Lee S."/>
        </authorList>
    </citation>
    <scope>NUCLEOTIDE SEQUENCE [LARGE SCALE GENOMIC DNA]</scope>
    <source>
        <strain evidence="8 9">H1</strain>
    </source>
</reference>
<protein>
    <submittedName>
        <fullName evidence="8">MFS transporter</fullName>
    </submittedName>
</protein>
<organism evidence="8 9">
    <name type="scientific">Alkanindiges hydrocarboniclasticus</name>
    <dbReference type="NCBI Taxonomy" id="1907941"/>
    <lineage>
        <taxon>Bacteria</taxon>
        <taxon>Pseudomonadati</taxon>
        <taxon>Pseudomonadota</taxon>
        <taxon>Gammaproteobacteria</taxon>
        <taxon>Moraxellales</taxon>
        <taxon>Moraxellaceae</taxon>
        <taxon>Alkanindiges</taxon>
    </lineage>
</organism>
<dbReference type="PANTHER" id="PTHR12778">
    <property type="entry name" value="SOLUTE CARRIER FAMILY 33 ACETYL-COA TRANSPORTER -RELATED"/>
    <property type="match status" value="1"/>
</dbReference>
<dbReference type="InterPro" id="IPR020846">
    <property type="entry name" value="MFS_dom"/>
</dbReference>
<dbReference type="CDD" id="cd17485">
    <property type="entry name" value="MFS_MFSD3"/>
    <property type="match status" value="1"/>
</dbReference>
<dbReference type="InterPro" id="IPR036259">
    <property type="entry name" value="MFS_trans_sf"/>
</dbReference>
<keyword evidence="3 6" id="KW-1133">Transmembrane helix</keyword>
<feature type="transmembrane region" description="Helical" evidence="6">
    <location>
        <begin position="145"/>
        <end position="164"/>
    </location>
</feature>
<feature type="region of interest" description="Disordered" evidence="5">
    <location>
        <begin position="198"/>
        <end position="218"/>
    </location>
</feature>
<evidence type="ECO:0000256" key="6">
    <source>
        <dbReference type="SAM" id="Phobius"/>
    </source>
</evidence>
<evidence type="ECO:0000313" key="9">
    <source>
        <dbReference type="Proteomes" id="UP000192132"/>
    </source>
</evidence>
<feature type="transmembrane region" description="Helical" evidence="6">
    <location>
        <begin position="170"/>
        <end position="189"/>
    </location>
</feature>
<sequence>MTAFNSRQVSLLVIMLYLAHALPLYFFNVALPAILRQQGVDLRWIGMLSLLYLPWAFKFFWAPLVDRYFLPRLGRRRSWLIFTQLAVIAGLLVLAGMQVDYGLWPFVLTALWISTMAATQDIAIDGYAVEVYPATHYSLASTMQSAGIALGSMLGGAGTLWLYQQYNWQVALLSLTALIAMTTLSVFFLKETHDKEIPDKEIPDKENQDGQQSGGAASNNQFLEKYKPSLRRVFSRPEIRRLLLVIVVYRLVESPAMAMLNPMLVDAKWSLTQIGLLFSVVGAAVGLLAAVAAGWLVKRQGSMRWLLGAGWLRSVVYSGVAIGLLSGAMGFWGYAIAVVSILAVRYLAMTALYTYFMEHCSKQQAGTDFTVLVCFELLVFFLGAALSGFMAKALGYGNLFAVLSVVSIISVILSHMLMRPATVSTIHQTNV</sequence>
<feature type="transmembrane region" description="Helical" evidence="6">
    <location>
        <begin position="396"/>
        <end position="418"/>
    </location>
</feature>
<dbReference type="EMBL" id="MLCN01000017">
    <property type="protein sequence ID" value="ONG40499.1"/>
    <property type="molecule type" value="Genomic_DNA"/>
</dbReference>
<feature type="transmembrane region" description="Helical" evidence="6">
    <location>
        <begin position="45"/>
        <end position="65"/>
    </location>
</feature>
<name>A0A1S8CUZ7_9GAMM</name>
<evidence type="ECO:0000256" key="2">
    <source>
        <dbReference type="ARBA" id="ARBA00022692"/>
    </source>
</evidence>
<evidence type="ECO:0000313" key="8">
    <source>
        <dbReference type="EMBL" id="ONG40499.1"/>
    </source>
</evidence>
<keyword evidence="9" id="KW-1185">Reference proteome</keyword>
<dbReference type="GO" id="GO:0022857">
    <property type="term" value="F:transmembrane transporter activity"/>
    <property type="evidence" value="ECO:0007669"/>
    <property type="project" value="InterPro"/>
</dbReference>
<dbReference type="InterPro" id="IPR004752">
    <property type="entry name" value="AmpG_permease/AT-1"/>
</dbReference>
<feature type="transmembrane region" description="Helical" evidence="6">
    <location>
        <begin position="276"/>
        <end position="297"/>
    </location>
</feature>
<dbReference type="Pfam" id="PF07690">
    <property type="entry name" value="MFS_1"/>
    <property type="match status" value="1"/>
</dbReference>
<evidence type="ECO:0000256" key="3">
    <source>
        <dbReference type="ARBA" id="ARBA00022989"/>
    </source>
</evidence>
<accession>A0A1S8CUZ7</accession>
<dbReference type="InterPro" id="IPR011701">
    <property type="entry name" value="MFS"/>
</dbReference>
<dbReference type="PROSITE" id="PS50850">
    <property type="entry name" value="MFS"/>
    <property type="match status" value="1"/>
</dbReference>
<proteinExistence type="predicted"/>